<dbReference type="InterPro" id="IPR043502">
    <property type="entry name" value="DNA/RNA_pol_sf"/>
</dbReference>
<accession>A0A672FN99</accession>
<dbReference type="PROSITE" id="PS50878">
    <property type="entry name" value="RT_POL"/>
    <property type="match status" value="1"/>
</dbReference>
<reference evidence="2" key="2">
    <citation type="submission" date="2025-08" db="UniProtKB">
        <authorList>
            <consortium name="Ensembl"/>
        </authorList>
    </citation>
    <scope>IDENTIFICATION</scope>
</reference>
<dbReference type="PANTHER" id="PTHR33332">
    <property type="entry name" value="REVERSE TRANSCRIPTASE DOMAIN-CONTAINING PROTEIN"/>
    <property type="match status" value="1"/>
</dbReference>
<organism evidence="2 3">
    <name type="scientific">Salarias fasciatus</name>
    <name type="common">Jewelled blenny</name>
    <name type="synonym">Blennius fasciatus</name>
    <dbReference type="NCBI Taxonomy" id="181472"/>
    <lineage>
        <taxon>Eukaryota</taxon>
        <taxon>Metazoa</taxon>
        <taxon>Chordata</taxon>
        <taxon>Craniata</taxon>
        <taxon>Vertebrata</taxon>
        <taxon>Euteleostomi</taxon>
        <taxon>Actinopterygii</taxon>
        <taxon>Neopterygii</taxon>
        <taxon>Teleostei</taxon>
        <taxon>Neoteleostei</taxon>
        <taxon>Acanthomorphata</taxon>
        <taxon>Ovalentaria</taxon>
        <taxon>Blenniimorphae</taxon>
        <taxon>Blenniiformes</taxon>
        <taxon>Blennioidei</taxon>
        <taxon>Blenniidae</taxon>
        <taxon>Salariinae</taxon>
        <taxon>Salarias</taxon>
    </lineage>
</organism>
<evidence type="ECO:0000313" key="2">
    <source>
        <dbReference type="Ensembl" id="ENSSFAP00005006195.1"/>
    </source>
</evidence>
<reference evidence="2" key="1">
    <citation type="submission" date="2019-06" db="EMBL/GenBank/DDBJ databases">
        <authorList>
            <consortium name="Wellcome Sanger Institute Data Sharing"/>
        </authorList>
    </citation>
    <scope>NUCLEOTIDE SEQUENCE [LARGE SCALE GENOMIC DNA]</scope>
</reference>
<keyword evidence="3" id="KW-1185">Reference proteome</keyword>
<dbReference type="OMA" id="TFPNQMK"/>
<feature type="domain" description="Reverse transcriptase" evidence="1">
    <location>
        <begin position="127"/>
        <end position="394"/>
    </location>
</feature>
<sequence length="564" mass="64798">MRELWKILNNVIHKSKGKVCYPKHFTVEGKENDNMMDVANCFNKFFVNIGSDLAEKIPDVGRDTGNHNFINRNLSSMFLRNVEEKEVIQVVSACKNKTSRDCNDIDMILVKNVIECISKPLTYICNLSFQTGTFPNQMKVAKVIPVYKAGDKHDFTNYRPVSLLSQFSKILEKLFVARLNTFLEKNKILNESQYGFRSKRSTALALLDSVEEIANSLENKMYTIGIFLDLQKAFDTINHDILIDKLERYGIRGRVLDWVKSYLTDRKQFVQLGDFCSLLLDVSCGVPQGAVLGPILFILYINDICKVSDVLKLVLFADDTTIFCTGDDLQALEQEMNTELKKIKSWLDRNKLSLNLGKTKLMVFGNMGTNDVEIKLDDKIIEKVNEIKFLGVLIDDKINWKSHISHVQRKVSRSISVINKAKHDLNKNSLRILYCSLVLPYFTYCAEVWGNNYKTALHPLVILQKKAIRIIHGVGYREHTNILFANSKLLKFQDIVDLLTVQIVFRASKDNLPKNIQLLFSKRVGVGYNLRHTQNFKVRWANNKRKRLCPSVQGVKLWNNLGRQ</sequence>
<evidence type="ECO:0000259" key="1">
    <source>
        <dbReference type="PROSITE" id="PS50878"/>
    </source>
</evidence>
<dbReference type="Ensembl" id="ENSSFAT00005006517.1">
    <property type="protein sequence ID" value="ENSSFAP00005006195.1"/>
    <property type="gene ID" value="ENSSFAG00005003780.1"/>
</dbReference>
<dbReference type="InterPro" id="IPR000477">
    <property type="entry name" value="RT_dom"/>
</dbReference>
<reference evidence="2" key="3">
    <citation type="submission" date="2025-09" db="UniProtKB">
        <authorList>
            <consortium name="Ensembl"/>
        </authorList>
    </citation>
    <scope>IDENTIFICATION</scope>
</reference>
<proteinExistence type="predicted"/>
<dbReference type="InParanoid" id="A0A672FN99"/>
<dbReference type="AlphaFoldDB" id="A0A672FN99"/>
<dbReference type="Pfam" id="PF00078">
    <property type="entry name" value="RVT_1"/>
    <property type="match status" value="1"/>
</dbReference>
<protein>
    <recommendedName>
        <fullName evidence="1">Reverse transcriptase domain-containing protein</fullName>
    </recommendedName>
</protein>
<name>A0A672FN99_SALFA</name>
<dbReference type="SUPFAM" id="SSF56672">
    <property type="entry name" value="DNA/RNA polymerases"/>
    <property type="match status" value="1"/>
</dbReference>
<dbReference type="Proteomes" id="UP000472267">
    <property type="component" value="Chromosome 10"/>
</dbReference>
<dbReference type="CDD" id="cd01650">
    <property type="entry name" value="RT_nLTR_like"/>
    <property type="match status" value="1"/>
</dbReference>
<evidence type="ECO:0000313" key="3">
    <source>
        <dbReference type="Proteomes" id="UP000472267"/>
    </source>
</evidence>